<evidence type="ECO:0000256" key="9">
    <source>
        <dbReference type="ARBA" id="ARBA00036100"/>
    </source>
</evidence>
<comment type="pathway">
    <text evidence="12">Phospholipid metabolism; phosphatidylcholine biosynthesis; phosphatidylcholine from phosphocholine: step 2/2.</text>
</comment>
<evidence type="ECO:0000256" key="14">
    <source>
        <dbReference type="ARBA" id="ARBA00048570"/>
    </source>
</evidence>
<dbReference type="InterPro" id="IPR048254">
    <property type="entry name" value="CDP_ALCOHOL_P_TRANSF_CS"/>
</dbReference>
<dbReference type="OrthoDB" id="196717at2759"/>
<dbReference type="InterPro" id="IPR043130">
    <property type="entry name" value="CDP-OH_PTrfase_TM_dom"/>
</dbReference>
<keyword evidence="5 17" id="KW-1133">Transmembrane helix</keyword>
<evidence type="ECO:0000256" key="6">
    <source>
        <dbReference type="ARBA" id="ARBA00023136"/>
    </source>
</evidence>
<feature type="transmembrane region" description="Helical" evidence="17">
    <location>
        <begin position="396"/>
        <end position="421"/>
    </location>
</feature>
<keyword evidence="7" id="KW-0594">Phospholipid biosynthesis</keyword>
<evidence type="ECO:0000313" key="18">
    <source>
        <dbReference type="EMBL" id="CAG9563212.1"/>
    </source>
</evidence>
<reference evidence="18" key="1">
    <citation type="submission" date="2021-09" db="EMBL/GenBank/DDBJ databases">
        <authorList>
            <person name="Martin H S."/>
        </authorList>
    </citation>
    <scope>NUCLEOTIDE SEQUENCE</scope>
</reference>
<feature type="transmembrane region" description="Helical" evidence="17">
    <location>
        <begin position="254"/>
        <end position="275"/>
    </location>
</feature>
<evidence type="ECO:0000256" key="3">
    <source>
        <dbReference type="ARBA" id="ARBA00022679"/>
    </source>
</evidence>
<evidence type="ECO:0000313" key="19">
    <source>
        <dbReference type="Proteomes" id="UP000789524"/>
    </source>
</evidence>
<gene>
    <name evidence="18" type="ORF">DCHRY22_LOCUS4398</name>
</gene>
<evidence type="ECO:0000256" key="7">
    <source>
        <dbReference type="ARBA" id="ARBA00023209"/>
    </source>
</evidence>
<comment type="catalytic activity">
    <reaction evidence="14">
        <text>CDP-choline + a 1,2-diacyl-sn-glycerol = a 1,2-diacyl-sn-glycero-3-phosphocholine + CMP + H(+)</text>
        <dbReference type="Rhea" id="RHEA:32939"/>
        <dbReference type="ChEBI" id="CHEBI:15378"/>
        <dbReference type="ChEBI" id="CHEBI:17815"/>
        <dbReference type="ChEBI" id="CHEBI:57643"/>
        <dbReference type="ChEBI" id="CHEBI:58779"/>
        <dbReference type="ChEBI" id="CHEBI:60377"/>
        <dbReference type="EC" id="2.7.8.2"/>
    </reaction>
    <physiologicalReaction direction="left-to-right" evidence="14">
        <dbReference type="Rhea" id="RHEA:32940"/>
    </physiologicalReaction>
</comment>
<comment type="catalytic activity">
    <reaction evidence="9">
        <text>1-hexadecanoyl-2-(4Z,7Z,10Z,13Z,16Z,19Z-docosahexaenoyl)-sn-glycerol + CDP-choline = 1-hexadecanoyl-2-(4Z,7Z,10Z,13Z,16Z,19Z-docosahexaenoyl)-sn-glycero-3-phosphocholine + CMP + H(+)</text>
        <dbReference type="Rhea" id="RHEA:54332"/>
        <dbReference type="ChEBI" id="CHEBI:15378"/>
        <dbReference type="ChEBI" id="CHEBI:58779"/>
        <dbReference type="ChEBI" id="CHEBI:60377"/>
        <dbReference type="ChEBI" id="CHEBI:74963"/>
        <dbReference type="ChEBI" id="CHEBI:82949"/>
    </reaction>
    <physiologicalReaction direction="left-to-right" evidence="9">
        <dbReference type="Rhea" id="RHEA:54333"/>
    </physiologicalReaction>
</comment>
<dbReference type="GO" id="GO:0005794">
    <property type="term" value="C:Golgi apparatus"/>
    <property type="evidence" value="ECO:0007669"/>
    <property type="project" value="TreeGrafter"/>
</dbReference>
<comment type="catalytic activity">
    <reaction evidence="11">
        <text>1-hexadecanoyl-2-(9Z-octadecenoyl)-sn-glycerol + CDP-choline = 1-hexadecanoyl-2-(9Z-octadecenoyl)-sn-glycero-3-phosphocholine + CMP + H(+)</text>
        <dbReference type="Rhea" id="RHEA:54244"/>
        <dbReference type="ChEBI" id="CHEBI:15378"/>
        <dbReference type="ChEBI" id="CHEBI:58779"/>
        <dbReference type="ChEBI" id="CHEBI:60377"/>
        <dbReference type="ChEBI" id="CHEBI:73001"/>
        <dbReference type="ChEBI" id="CHEBI:75466"/>
    </reaction>
    <physiologicalReaction direction="left-to-right" evidence="11">
        <dbReference type="Rhea" id="RHEA:54245"/>
    </physiologicalReaction>
</comment>
<dbReference type="InterPro" id="IPR000462">
    <property type="entry name" value="CDP-OH_P_trans"/>
</dbReference>
<feature type="transmembrane region" description="Helical" evidence="17">
    <location>
        <begin position="47"/>
        <end position="71"/>
    </location>
</feature>
<comment type="catalytic activity">
    <reaction evidence="10">
        <text>1,2-dioctanoyl-sn-glycerol + CDP-choline = 1,2-dioctanoyl-sn-glycero-3-phosphocholine + CMP + H(+)</text>
        <dbReference type="Rhea" id="RHEA:54232"/>
        <dbReference type="ChEBI" id="CHEBI:15378"/>
        <dbReference type="ChEBI" id="CHEBI:58779"/>
        <dbReference type="ChEBI" id="CHEBI:60377"/>
        <dbReference type="ChEBI" id="CHEBI:76979"/>
        <dbReference type="ChEBI" id="CHEBI:78228"/>
    </reaction>
    <physiologicalReaction direction="left-to-right" evidence="10">
        <dbReference type="Rhea" id="RHEA:54233"/>
    </physiologicalReaction>
</comment>
<dbReference type="Proteomes" id="UP000789524">
    <property type="component" value="Unassembled WGS sequence"/>
</dbReference>
<evidence type="ECO:0000256" key="16">
    <source>
        <dbReference type="SAM" id="MobiDB-lite"/>
    </source>
</evidence>
<evidence type="ECO:0000256" key="13">
    <source>
        <dbReference type="ARBA" id="ARBA00038987"/>
    </source>
</evidence>
<proteinExistence type="inferred from homology"/>
<dbReference type="EC" id="2.7.8.2" evidence="13"/>
<keyword evidence="7" id="KW-0443">Lipid metabolism</keyword>
<dbReference type="PROSITE" id="PS00379">
    <property type="entry name" value="CDP_ALCOHOL_P_TRANSF"/>
    <property type="match status" value="1"/>
</dbReference>
<feature type="transmembrane region" description="Helical" evidence="17">
    <location>
        <begin position="487"/>
        <end position="506"/>
    </location>
</feature>
<evidence type="ECO:0000256" key="1">
    <source>
        <dbReference type="ARBA" id="ARBA00004141"/>
    </source>
</evidence>
<keyword evidence="6 17" id="KW-0472">Membrane</keyword>
<dbReference type="PANTHER" id="PTHR10414">
    <property type="entry name" value="ETHANOLAMINEPHOSPHOTRANSFERASE"/>
    <property type="match status" value="1"/>
</dbReference>
<evidence type="ECO:0000256" key="10">
    <source>
        <dbReference type="ARBA" id="ARBA00036651"/>
    </source>
</evidence>
<evidence type="ECO:0000256" key="12">
    <source>
        <dbReference type="ARBA" id="ARBA00037890"/>
    </source>
</evidence>
<evidence type="ECO:0000256" key="15">
    <source>
        <dbReference type="RuleBase" id="RU003750"/>
    </source>
</evidence>
<organism evidence="18 19">
    <name type="scientific">Danaus chrysippus</name>
    <name type="common">African queen</name>
    <dbReference type="NCBI Taxonomy" id="151541"/>
    <lineage>
        <taxon>Eukaryota</taxon>
        <taxon>Metazoa</taxon>
        <taxon>Ecdysozoa</taxon>
        <taxon>Arthropoda</taxon>
        <taxon>Hexapoda</taxon>
        <taxon>Insecta</taxon>
        <taxon>Pterygota</taxon>
        <taxon>Neoptera</taxon>
        <taxon>Endopterygota</taxon>
        <taxon>Lepidoptera</taxon>
        <taxon>Glossata</taxon>
        <taxon>Ditrysia</taxon>
        <taxon>Papilionoidea</taxon>
        <taxon>Nymphalidae</taxon>
        <taxon>Danainae</taxon>
        <taxon>Danaini</taxon>
        <taxon>Danaina</taxon>
        <taxon>Danaus</taxon>
        <taxon>Anosia</taxon>
    </lineage>
</organism>
<feature type="transmembrane region" description="Helical" evidence="17">
    <location>
        <begin position="326"/>
        <end position="343"/>
    </location>
</feature>
<feature type="compositionally biased region" description="Basic residues" evidence="16">
    <location>
        <begin position="541"/>
        <end position="550"/>
    </location>
</feature>
<dbReference type="GO" id="GO:0006646">
    <property type="term" value="P:phosphatidylethanolamine biosynthetic process"/>
    <property type="evidence" value="ECO:0007669"/>
    <property type="project" value="TreeGrafter"/>
</dbReference>
<dbReference type="GO" id="GO:0004142">
    <property type="term" value="F:diacylglycerol cholinephosphotransferase activity"/>
    <property type="evidence" value="ECO:0007669"/>
    <property type="project" value="UniProtKB-EC"/>
</dbReference>
<dbReference type="Gene3D" id="1.20.120.1760">
    <property type="match status" value="1"/>
</dbReference>
<protein>
    <recommendedName>
        <fullName evidence="13">diacylglycerol cholinephosphotransferase</fullName>
        <ecNumber evidence="13">2.7.8.2</ecNumber>
    </recommendedName>
</protein>
<dbReference type="GO" id="GO:0004307">
    <property type="term" value="F:ethanolaminephosphotransferase activity"/>
    <property type="evidence" value="ECO:0007669"/>
    <property type="project" value="TreeGrafter"/>
</dbReference>
<keyword evidence="8" id="KW-1208">Phospholipid metabolism</keyword>
<dbReference type="EMBL" id="CAKASE010000049">
    <property type="protein sequence ID" value="CAG9563212.1"/>
    <property type="molecule type" value="Genomic_DNA"/>
</dbReference>
<keyword evidence="3 15" id="KW-0808">Transferase</keyword>
<name>A0A8J2QHU6_9NEOP</name>
<keyword evidence="19" id="KW-1185">Reference proteome</keyword>
<dbReference type="AlphaFoldDB" id="A0A8J2QHU6"/>
<evidence type="ECO:0000256" key="2">
    <source>
        <dbReference type="ARBA" id="ARBA00010441"/>
    </source>
</evidence>
<feature type="transmembrane region" description="Helical" evidence="17">
    <location>
        <begin position="83"/>
        <end position="101"/>
    </location>
</feature>
<dbReference type="PANTHER" id="PTHR10414:SF37">
    <property type="entry name" value="BB IN A BOXCAR, ISOFORM C"/>
    <property type="match status" value="1"/>
</dbReference>
<feature type="region of interest" description="Disordered" evidence="16">
    <location>
        <begin position="529"/>
        <end position="550"/>
    </location>
</feature>
<comment type="caution">
    <text evidence="18">The sequence shown here is derived from an EMBL/GenBank/DDBJ whole genome shotgun (WGS) entry which is preliminary data.</text>
</comment>
<dbReference type="GO" id="GO:0005789">
    <property type="term" value="C:endoplasmic reticulum membrane"/>
    <property type="evidence" value="ECO:0007669"/>
    <property type="project" value="TreeGrafter"/>
</dbReference>
<evidence type="ECO:0000256" key="17">
    <source>
        <dbReference type="SAM" id="Phobius"/>
    </source>
</evidence>
<accession>A0A8J2QHU6</accession>
<dbReference type="InterPro" id="IPR014472">
    <property type="entry name" value="CHOPT"/>
</dbReference>
<dbReference type="FunFam" id="1.20.120.1760:FF:000002">
    <property type="entry name" value="Choline/ethanolamine phosphotransferase 1"/>
    <property type="match status" value="1"/>
</dbReference>
<evidence type="ECO:0000256" key="11">
    <source>
        <dbReference type="ARBA" id="ARBA00036890"/>
    </source>
</evidence>
<dbReference type="Pfam" id="PF01066">
    <property type="entry name" value="CDP-OH_P_transf"/>
    <property type="match status" value="1"/>
</dbReference>
<comment type="similarity">
    <text evidence="2 15">Belongs to the CDP-alcohol phosphatidyltransferase class-I family.</text>
</comment>
<sequence length="550" mass="60806">MQFYKERILNAAQLKRLSEHKYSCTSASILDAWLQPWWCWLVSKTPLWLAPNLITILGLIVNIVTTLILVWYSPDARQEPPQWAFALCALGVFVYQSLDAIDGKQARRTGSQSPLGELFDHGCDSISTVFIALGACIAVKLGEYPTWMFFQCFCAMTLFYCAHWQAYVTGTLKMGRIDVTEAQYTIIGIHLISATLGPDAWATKIGSLEARYSLGGAAVLGATLTLGALGAAIARGGVGKNGSTVAIQGLDIPLRLIACTLTFSTALYFVVNFAASFRHRGCGKNGSTVAVRHMHMHAHVAMHMSHVMHIMRWLRLPSTGVGLNLLSNYAVVLVTGTIVLGYVKVIMKGGVGRNGSTVAVRVLLSPIGDTIRLKACLFPVEAARVYLPSKIKLQPLYFQGTSILSPVIPFSLVVVPAFIIFQKSESQVYENHPALYIIAFGMVTAKVTNRLVVAHMTKSEMEYYDWSLLGPAMLFLNQYFNHALPEYYVLWLCTIWVVVELIRYCGQICLEICDHLHISLFRITRQTPATASPHDKNGTNRGRRAKRVPA</sequence>
<feature type="transmembrane region" description="Helical" evidence="17">
    <location>
        <begin position="433"/>
        <end position="451"/>
    </location>
</feature>
<keyword evidence="4 17" id="KW-0812">Transmembrane</keyword>
<evidence type="ECO:0000256" key="4">
    <source>
        <dbReference type="ARBA" id="ARBA00022692"/>
    </source>
</evidence>
<evidence type="ECO:0000256" key="5">
    <source>
        <dbReference type="ARBA" id="ARBA00022989"/>
    </source>
</evidence>
<evidence type="ECO:0000256" key="8">
    <source>
        <dbReference type="ARBA" id="ARBA00023264"/>
    </source>
</evidence>
<keyword evidence="7" id="KW-0444">Lipid biosynthesis</keyword>
<feature type="transmembrane region" description="Helical" evidence="17">
    <location>
        <begin position="214"/>
        <end position="234"/>
    </location>
</feature>
<comment type="subcellular location">
    <subcellularLocation>
        <location evidence="1">Membrane</location>
        <topology evidence="1">Multi-pass membrane protein</topology>
    </subcellularLocation>
</comment>